<reference evidence="1" key="1">
    <citation type="submission" date="2022-01" db="UniProtKB">
        <authorList>
            <consortium name="EnsemblMetazoa"/>
        </authorList>
    </citation>
    <scope>IDENTIFICATION</scope>
</reference>
<dbReference type="OrthoDB" id="5953973at2759"/>
<proteinExistence type="predicted"/>
<dbReference type="Proteomes" id="UP000494040">
    <property type="component" value="Unassembled WGS sequence"/>
</dbReference>
<accession>A0A8I6RZ91</accession>
<evidence type="ECO:0000313" key="2">
    <source>
        <dbReference type="Proteomes" id="UP000494040"/>
    </source>
</evidence>
<name>A0A8I6RZ91_CIMLE</name>
<dbReference type="EnsemblMetazoa" id="XM_014398876.2">
    <property type="protein sequence ID" value="XP_014254362.1"/>
    <property type="gene ID" value="LOC106669406"/>
</dbReference>
<dbReference type="GeneID" id="106669406"/>
<dbReference type="AlphaFoldDB" id="A0A8I6RZ91"/>
<dbReference type="OMA" id="WNLTRAR"/>
<keyword evidence="2" id="KW-1185">Reference proteome</keyword>
<dbReference type="RefSeq" id="XP_014254362.1">
    <property type="nucleotide sequence ID" value="XM_014398876.2"/>
</dbReference>
<dbReference type="KEGG" id="clec:106669406"/>
<protein>
    <submittedName>
        <fullName evidence="1">Uncharacterized protein</fullName>
    </submittedName>
</protein>
<evidence type="ECO:0000313" key="1">
    <source>
        <dbReference type="EnsemblMetazoa" id="XP_014254362.1"/>
    </source>
</evidence>
<organism evidence="1 2">
    <name type="scientific">Cimex lectularius</name>
    <name type="common">Bed bug</name>
    <name type="synonym">Acanthia lectularia</name>
    <dbReference type="NCBI Taxonomy" id="79782"/>
    <lineage>
        <taxon>Eukaryota</taxon>
        <taxon>Metazoa</taxon>
        <taxon>Ecdysozoa</taxon>
        <taxon>Arthropoda</taxon>
        <taxon>Hexapoda</taxon>
        <taxon>Insecta</taxon>
        <taxon>Pterygota</taxon>
        <taxon>Neoptera</taxon>
        <taxon>Paraneoptera</taxon>
        <taxon>Hemiptera</taxon>
        <taxon>Heteroptera</taxon>
        <taxon>Panheteroptera</taxon>
        <taxon>Cimicomorpha</taxon>
        <taxon>Cimicidae</taxon>
        <taxon>Cimex</taxon>
    </lineage>
</organism>
<sequence length="530" mass="59270">METATEISTELGLQRLWGRRLTGSNIHEEDIAGLLEEVFPSAQVEVEPDVKSRPCSPVPPFNEDRDFCQDFTQQTYTPKCKTECFCSSEVKSFKLDGSTIGDIPAIYKIQNILKHEFPAMGIFVDPRVVPGFKYRVRPIQENGCKIKWLFNGRALELQSIGRGYSRRITFKADKGNLNDNEFYFWADSHAEGFAFEIEVVSPGDKFTVFDANRVAVGTLEVLSNQSPQEELGHRILGSGCVEKTVKVRALVKVEWYEDDNSDLIVPMTGVAVSIKSKQGCRTKLIGVTVGSHPRRGFTLRPGIDSRLRLIRVRGTSISDVPTTYTVAGLDAHQLPVIGTYVDPRIIPGFHYRVIPAAGKRRPLFGGRPLKLVSIGMGYGKRITFAPDSLNSSENFFWSDSHPDGFGFEPSAVRAGMKFNIYAGELRLGEANVFRADTPQEEKHMELVKEENGKTTIIKHIHVDLTCHVTLDTRYDKSPEPHIMRISGNTILSKPAGCSEAEILRIENIGLDSQLNILFTTQWDELVFTPV</sequence>